<gene>
    <name evidence="2" type="ORF">BS640_14760</name>
</gene>
<keyword evidence="3" id="KW-1185">Reference proteome</keyword>
<comment type="caution">
    <text evidence="2">The sequence shown here is derived from an EMBL/GenBank/DDBJ whole genome shotgun (WGS) entry which is preliminary data.</text>
</comment>
<dbReference type="Proteomes" id="UP000192536">
    <property type="component" value="Unassembled WGS sequence"/>
</dbReference>
<dbReference type="AlphaFoldDB" id="A0A1X0WD35"/>
<name>A0A1X0WD35_9GAMM</name>
<accession>A0A1X0WD35</accession>
<evidence type="ECO:0000313" key="3">
    <source>
        <dbReference type="Proteomes" id="UP000192536"/>
    </source>
</evidence>
<protein>
    <submittedName>
        <fullName evidence="2">Uncharacterized protein</fullName>
    </submittedName>
</protein>
<reference evidence="2 3" key="1">
    <citation type="journal article" date="2017" name="Int. J. Syst. Evol. Microbiol.">
        <title>Rouxiella badensis sp. nov. and Rouxiella silvae sp. nov. isolated from peat bog soil in Germany and emendation of the genus description.</title>
        <authorList>
            <person name="Le Fleche-Mateos A."/>
            <person name="Kugler J.H."/>
            <person name="Hansen S.H."/>
            <person name="Syldatk C."/>
            <person name="Hausmann R."/>
            <person name="Lomprez F."/>
            <person name="Vandenbogaert M."/>
            <person name="Manuguerra J.C."/>
            <person name="Grimont P.A."/>
        </authorList>
    </citation>
    <scope>NUCLEOTIDE SEQUENCE [LARGE SCALE GENOMIC DNA]</scope>
    <source>
        <strain evidence="2 3">DSM 100043</strain>
    </source>
</reference>
<feature type="region of interest" description="Disordered" evidence="1">
    <location>
        <begin position="26"/>
        <end position="61"/>
    </location>
</feature>
<evidence type="ECO:0000256" key="1">
    <source>
        <dbReference type="SAM" id="MobiDB-lite"/>
    </source>
</evidence>
<sequence length="61" mass="6729">MAWEGPLAGLGQRPACKARAFDLKDFNRKSGSGPLPHKPQKQPQCSIQPPWHVPLTKKIAI</sequence>
<dbReference type="EMBL" id="MRWE01000025">
    <property type="protein sequence ID" value="ORJ24655.1"/>
    <property type="molecule type" value="Genomic_DNA"/>
</dbReference>
<evidence type="ECO:0000313" key="2">
    <source>
        <dbReference type="EMBL" id="ORJ24655.1"/>
    </source>
</evidence>
<organism evidence="2 3">
    <name type="scientific">Rouxiella badensis</name>
    <dbReference type="NCBI Taxonomy" id="1646377"/>
    <lineage>
        <taxon>Bacteria</taxon>
        <taxon>Pseudomonadati</taxon>
        <taxon>Pseudomonadota</taxon>
        <taxon>Gammaproteobacteria</taxon>
        <taxon>Enterobacterales</taxon>
        <taxon>Yersiniaceae</taxon>
        <taxon>Rouxiella</taxon>
    </lineage>
</organism>
<proteinExistence type="predicted"/>